<evidence type="ECO:0000259" key="5">
    <source>
        <dbReference type="PROSITE" id="PS51160"/>
    </source>
</evidence>
<gene>
    <name evidence="6" type="ORF">OL233_01430</name>
</gene>
<evidence type="ECO:0000256" key="1">
    <source>
        <dbReference type="ARBA" id="ARBA00015991"/>
    </source>
</evidence>
<reference evidence="6" key="1">
    <citation type="submission" date="2022-10" db="EMBL/GenBank/DDBJ databases">
        <title>Vagococcus sp. isolated from poultry meat.</title>
        <authorList>
            <person name="Johansson P."/>
            <person name="Bjorkroth J."/>
        </authorList>
    </citation>
    <scope>NUCLEOTIDE SEQUENCE</scope>
    <source>
        <strain evidence="6">PNs007</strain>
    </source>
</reference>
<comment type="similarity">
    <text evidence="4">Belongs to the acylphosphatase family.</text>
</comment>
<proteinExistence type="inferred from homology"/>
<dbReference type="Gene3D" id="3.30.70.100">
    <property type="match status" value="1"/>
</dbReference>
<evidence type="ECO:0000313" key="7">
    <source>
        <dbReference type="Proteomes" id="UP001147148"/>
    </source>
</evidence>
<accession>A0ABT5WYU8</accession>
<keyword evidence="7" id="KW-1185">Reference proteome</keyword>
<dbReference type="Pfam" id="PF00708">
    <property type="entry name" value="Acylphosphatase"/>
    <property type="match status" value="1"/>
</dbReference>
<dbReference type="RefSeq" id="WP_275470589.1">
    <property type="nucleotide sequence ID" value="NZ_JAPDSH010000001.1"/>
</dbReference>
<dbReference type="Proteomes" id="UP001147148">
    <property type="component" value="Unassembled WGS sequence"/>
</dbReference>
<dbReference type="SUPFAM" id="SSF54975">
    <property type="entry name" value="Acylphosphatase/BLUF domain-like"/>
    <property type="match status" value="1"/>
</dbReference>
<feature type="domain" description="Acylphosphatase-like" evidence="5">
    <location>
        <begin position="2"/>
        <end position="88"/>
    </location>
</feature>
<evidence type="ECO:0000256" key="3">
    <source>
        <dbReference type="PROSITE-ProRule" id="PRU00520"/>
    </source>
</evidence>
<comment type="caution">
    <text evidence="6">The sequence shown here is derived from an EMBL/GenBank/DDBJ whole genome shotgun (WGS) entry which is preliminary data.</text>
</comment>
<sequence length="88" mass="9888">MRVKVICTGNFKDGGARYVAQRLALKNSIKGFAKKENESTMSLELQGDETSVNQLLETFSKGNAFYSVETIEKELIDEVSTEKFFSIK</sequence>
<dbReference type="InterPro" id="IPR036046">
    <property type="entry name" value="Acylphosphatase-like_dom_sf"/>
</dbReference>
<dbReference type="EMBL" id="JAPDSH010000001">
    <property type="protein sequence ID" value="MDF0478935.1"/>
    <property type="molecule type" value="Genomic_DNA"/>
</dbReference>
<evidence type="ECO:0000256" key="4">
    <source>
        <dbReference type="RuleBase" id="RU004168"/>
    </source>
</evidence>
<name>A0ABT5WYU8_9ENTE</name>
<dbReference type="InterPro" id="IPR001792">
    <property type="entry name" value="Acylphosphatase-like_dom"/>
</dbReference>
<evidence type="ECO:0000256" key="2">
    <source>
        <dbReference type="ARBA" id="ARBA00032904"/>
    </source>
</evidence>
<protein>
    <recommendedName>
        <fullName evidence="1">Acylphosphatase</fullName>
    </recommendedName>
    <alternativeName>
        <fullName evidence="2">Acylphosphate phosphohydrolase</fullName>
    </alternativeName>
</protein>
<comment type="caution">
    <text evidence="3">Lacks conserved residue(s) required for the propagation of feature annotation.</text>
</comment>
<dbReference type="PROSITE" id="PS51160">
    <property type="entry name" value="ACYLPHOSPHATASE_3"/>
    <property type="match status" value="1"/>
</dbReference>
<organism evidence="6 7">
    <name type="scientific">Vagococcus proximus</name>
    <dbReference type="NCBI Taxonomy" id="2991417"/>
    <lineage>
        <taxon>Bacteria</taxon>
        <taxon>Bacillati</taxon>
        <taxon>Bacillota</taxon>
        <taxon>Bacilli</taxon>
        <taxon>Lactobacillales</taxon>
        <taxon>Enterococcaceae</taxon>
        <taxon>Vagococcus</taxon>
    </lineage>
</organism>
<evidence type="ECO:0000313" key="6">
    <source>
        <dbReference type="EMBL" id="MDF0478935.1"/>
    </source>
</evidence>